<reference evidence="3" key="3">
    <citation type="submission" date="2025-08" db="UniProtKB">
        <authorList>
            <consortium name="RefSeq"/>
        </authorList>
    </citation>
    <scope>IDENTIFICATION</scope>
    <source>
        <strain evidence="3">NI907</strain>
    </source>
</reference>
<dbReference type="Pfam" id="PF20150">
    <property type="entry name" value="2EXR"/>
    <property type="match status" value="1"/>
</dbReference>
<reference evidence="2 3" key="1">
    <citation type="journal article" date="2019" name="Mol. Biol. Evol.">
        <title>Blast fungal genomes show frequent chromosomal changes, gene gains and losses, and effector gene turnover.</title>
        <authorList>
            <person name="Gomez Luciano L.B."/>
            <person name="Jason Tsai I."/>
            <person name="Chuma I."/>
            <person name="Tosa Y."/>
            <person name="Chen Y.H."/>
            <person name="Li J.Y."/>
            <person name="Li M.Y."/>
            <person name="Jade Lu M.Y."/>
            <person name="Nakayashiki H."/>
            <person name="Li W.H."/>
        </authorList>
    </citation>
    <scope>NUCLEOTIDE SEQUENCE [LARGE SCALE GENOMIC DNA]</scope>
    <source>
        <strain evidence="2 3">NI907</strain>
    </source>
</reference>
<sequence>MSLSTTSFPSFGLLPVELQLQIWKEALAPVTVLYLEVRRLPDGKHNYAAKLPKLAVTVYGAKPHNVGQSCKTARTLMKQTFGSPLRLKGSASARWVNLDRTVIHIGDPVDAATILDALEPGDLPRIRHVVLPWRSDNVAHMITACRMVSTRCKHLSSMTFNPYFNLPVPARKCRCHAMDEQITSFYAAIPDYSDLPWWDYSMDLMQTRSRLLPYFDNPRPRMHMVPFHLVRANL</sequence>
<dbReference type="RefSeq" id="XP_030982325.1">
    <property type="nucleotide sequence ID" value="XM_031126254.1"/>
</dbReference>
<gene>
    <name evidence="3" type="ORF">PgNI_06228</name>
</gene>
<dbReference type="AlphaFoldDB" id="A0A6P8B5A2"/>
<proteinExistence type="predicted"/>
<evidence type="ECO:0000313" key="3">
    <source>
        <dbReference type="RefSeq" id="XP_030982325.1"/>
    </source>
</evidence>
<evidence type="ECO:0000259" key="1">
    <source>
        <dbReference type="Pfam" id="PF20150"/>
    </source>
</evidence>
<dbReference type="InterPro" id="IPR045518">
    <property type="entry name" value="2EXR"/>
</dbReference>
<dbReference type="Proteomes" id="UP000515153">
    <property type="component" value="Chromosome I"/>
</dbReference>
<evidence type="ECO:0000313" key="2">
    <source>
        <dbReference type="Proteomes" id="UP000515153"/>
    </source>
</evidence>
<dbReference type="KEGG" id="pgri:PgNI_06228"/>
<name>A0A6P8B5A2_PYRGI</name>
<accession>A0A6P8B5A2</accession>
<dbReference type="GeneID" id="41961163"/>
<reference evidence="3" key="2">
    <citation type="submission" date="2019-10" db="EMBL/GenBank/DDBJ databases">
        <authorList>
            <consortium name="NCBI Genome Project"/>
        </authorList>
    </citation>
    <scope>NUCLEOTIDE SEQUENCE</scope>
    <source>
        <strain evidence="3">NI907</strain>
    </source>
</reference>
<feature type="domain" description="2EXR" evidence="1">
    <location>
        <begin position="8"/>
        <end position="100"/>
    </location>
</feature>
<protein>
    <recommendedName>
        <fullName evidence="1">2EXR domain-containing protein</fullName>
    </recommendedName>
</protein>
<keyword evidence="2" id="KW-1185">Reference proteome</keyword>
<organism evidence="2 3">
    <name type="scientific">Pyricularia grisea</name>
    <name type="common">Crabgrass-specific blast fungus</name>
    <name type="synonym">Magnaporthe grisea</name>
    <dbReference type="NCBI Taxonomy" id="148305"/>
    <lineage>
        <taxon>Eukaryota</taxon>
        <taxon>Fungi</taxon>
        <taxon>Dikarya</taxon>
        <taxon>Ascomycota</taxon>
        <taxon>Pezizomycotina</taxon>
        <taxon>Sordariomycetes</taxon>
        <taxon>Sordariomycetidae</taxon>
        <taxon>Magnaporthales</taxon>
        <taxon>Pyriculariaceae</taxon>
        <taxon>Pyricularia</taxon>
    </lineage>
</organism>